<reference evidence="3 4" key="1">
    <citation type="submission" date="2018-11" db="EMBL/GenBank/DDBJ databases">
        <title>Lysobacter cryohumiis sp. nov., isolated from soil in the Tianshan Mountains, Xinjiang, China.</title>
        <authorList>
            <person name="Luo Y."/>
            <person name="Sheng H."/>
        </authorList>
    </citation>
    <scope>NUCLEOTIDE SEQUENCE [LARGE SCALE GENOMIC DNA]</scope>
    <source>
        <strain evidence="3 4">ZS60</strain>
    </source>
</reference>
<comment type="caution">
    <text evidence="3">The sequence shown here is derived from an EMBL/GenBank/DDBJ whole genome shotgun (WGS) entry which is preliminary data.</text>
</comment>
<dbReference type="Proteomes" id="UP000267049">
    <property type="component" value="Unassembled WGS sequence"/>
</dbReference>
<protein>
    <recommendedName>
        <fullName evidence="2">Antitoxin</fullName>
    </recommendedName>
</protein>
<evidence type="ECO:0000256" key="1">
    <source>
        <dbReference type="ARBA" id="ARBA00009981"/>
    </source>
</evidence>
<dbReference type="Pfam" id="PF02604">
    <property type="entry name" value="PhdYeFM_antitox"/>
    <property type="match status" value="1"/>
</dbReference>
<dbReference type="InterPro" id="IPR006442">
    <property type="entry name" value="Antitoxin_Phd/YefM"/>
</dbReference>
<dbReference type="InterPro" id="IPR036165">
    <property type="entry name" value="YefM-like_sf"/>
</dbReference>
<evidence type="ECO:0000313" key="3">
    <source>
        <dbReference type="EMBL" id="RNF84233.1"/>
    </source>
</evidence>
<evidence type="ECO:0000256" key="2">
    <source>
        <dbReference type="RuleBase" id="RU362080"/>
    </source>
</evidence>
<accession>A0A3M8STW9</accession>
<keyword evidence="4" id="KW-1185">Reference proteome</keyword>
<name>A0A3M8STW9_9GAMM</name>
<dbReference type="EMBL" id="RIBS01000003">
    <property type="protein sequence ID" value="RNF84233.1"/>
    <property type="molecule type" value="Genomic_DNA"/>
</dbReference>
<comment type="function">
    <text evidence="2">Antitoxin component of a type II toxin-antitoxin (TA) system.</text>
</comment>
<dbReference type="RefSeq" id="WP_123087420.1">
    <property type="nucleotide sequence ID" value="NZ_RIBS01000003.1"/>
</dbReference>
<gene>
    <name evidence="3" type="ORF">EER27_07520</name>
</gene>
<evidence type="ECO:0000313" key="4">
    <source>
        <dbReference type="Proteomes" id="UP000267049"/>
    </source>
</evidence>
<organism evidence="3 4">
    <name type="scientific">Montanilutibacter psychrotolerans</name>
    <dbReference type="NCBI Taxonomy" id="1327343"/>
    <lineage>
        <taxon>Bacteria</taxon>
        <taxon>Pseudomonadati</taxon>
        <taxon>Pseudomonadota</taxon>
        <taxon>Gammaproteobacteria</taxon>
        <taxon>Lysobacterales</taxon>
        <taxon>Lysobacteraceae</taxon>
        <taxon>Montanilutibacter</taxon>
    </lineage>
</organism>
<dbReference type="NCBIfam" id="TIGR01552">
    <property type="entry name" value="phd_fam"/>
    <property type="match status" value="1"/>
</dbReference>
<dbReference type="AlphaFoldDB" id="A0A3M8STW9"/>
<proteinExistence type="inferred from homology"/>
<dbReference type="Gene3D" id="3.40.1620.10">
    <property type="entry name" value="YefM-like domain"/>
    <property type="match status" value="1"/>
</dbReference>
<dbReference type="SUPFAM" id="SSF143120">
    <property type="entry name" value="YefM-like"/>
    <property type="match status" value="1"/>
</dbReference>
<sequence>MALPLNLDSIEDLPRTPASDVKKLGWRGVMKAVSREGKVVVTNHNEPEAVILSVEEYGTIVRALHEAESRNASALDALRHRFDERLASLQAADAGTRLRLLMRGPAKLGGKVKAGESH</sequence>
<dbReference type="OrthoDB" id="8909832at2"/>
<comment type="similarity">
    <text evidence="1 2">Belongs to the phD/YefM antitoxin family.</text>
</comment>